<dbReference type="Proteomes" id="UP000198718">
    <property type="component" value="Unassembled WGS sequence"/>
</dbReference>
<feature type="binding site" evidence="3">
    <location>
        <position position="282"/>
    </location>
    <ligand>
        <name>Mg(2+)</name>
        <dbReference type="ChEBI" id="CHEBI:18420"/>
        <label>1</label>
    </ligand>
</feature>
<dbReference type="Gene3D" id="1.10.4080.10">
    <property type="entry name" value="ADP-ribosylation/Crystallin J1"/>
    <property type="match status" value="1"/>
</dbReference>
<evidence type="ECO:0000313" key="5">
    <source>
        <dbReference type="Proteomes" id="UP000198718"/>
    </source>
</evidence>
<dbReference type="SUPFAM" id="SSF101478">
    <property type="entry name" value="ADP-ribosylglycohydrolase"/>
    <property type="match status" value="1"/>
</dbReference>
<dbReference type="RefSeq" id="WP_090553591.1">
    <property type="nucleotide sequence ID" value="NZ_FNFP01000004.1"/>
</dbReference>
<name>A0A1G9EYS5_9FIRM</name>
<comment type="cofactor">
    <cofactor evidence="3">
        <name>Mg(2+)</name>
        <dbReference type="ChEBI" id="CHEBI:18420"/>
    </cofactor>
    <text evidence="3">Binds 2 magnesium ions per subunit.</text>
</comment>
<feature type="binding site" evidence="3">
    <location>
        <position position="281"/>
    </location>
    <ligand>
        <name>Mg(2+)</name>
        <dbReference type="ChEBI" id="CHEBI:18420"/>
        <label>1</label>
    </ligand>
</feature>
<protein>
    <submittedName>
        <fullName evidence="4">ADP-ribosylglycohydrolase</fullName>
    </submittedName>
</protein>
<comment type="similarity">
    <text evidence="1">Belongs to the ADP-ribosylglycohydrolase family.</text>
</comment>
<dbReference type="GO" id="GO:0046872">
    <property type="term" value="F:metal ion binding"/>
    <property type="evidence" value="ECO:0007669"/>
    <property type="project" value="UniProtKB-KW"/>
</dbReference>
<dbReference type="Pfam" id="PF03747">
    <property type="entry name" value="ADP_ribosyl_GH"/>
    <property type="match status" value="1"/>
</dbReference>
<dbReference type="OrthoDB" id="9761704at2"/>
<accession>A0A1G9EYS5</accession>
<sequence length="330" mass="35678">MLDRIAGVLYGMAIGDAMGMPPELWSRKKTIEVFGEIRDFLDGHKMNSISCNYKAGQFTDDTAQALVLLDSLESTNFEPNYQDVSHKLLEWAEQEDAFKLNILGPTSKEALRLIKNGESSQNISDVALSNGAAMRIAPIGCLFTPEQSKLLCKYVYELSKSTHSSDITIASACIIAMAIASAVTYGDPEKMVHDALLVEEYSLSLGAETCSPSIGSRIKLGIEYAHQFKHDEKSFMTKVYEVIGASVLASESVPAAVSIAYYAKDVKKASTMCANLGGDTDTIGAMASAICGGLTGAKAIPAEYIEVIEQANTADLRHYIHLLNARRGQV</sequence>
<gene>
    <name evidence="4" type="ORF">SAMN05660472_02036</name>
</gene>
<reference evidence="4 5" key="1">
    <citation type="submission" date="2016-10" db="EMBL/GenBank/DDBJ databases">
        <authorList>
            <person name="de Groot N.N."/>
        </authorList>
    </citation>
    <scope>NUCLEOTIDE SEQUENCE [LARGE SCALE GENOMIC DNA]</scope>
    <source>
        <strain evidence="4 5">DSM 18346</strain>
    </source>
</reference>
<dbReference type="InterPro" id="IPR036705">
    <property type="entry name" value="Ribosyl_crysJ1_sf"/>
</dbReference>
<feature type="binding site" evidence="3">
    <location>
        <position position="279"/>
    </location>
    <ligand>
        <name>Mg(2+)</name>
        <dbReference type="ChEBI" id="CHEBI:18420"/>
        <label>1</label>
    </ligand>
</feature>
<proteinExistence type="inferred from homology"/>
<dbReference type="STRING" id="393762.SAMN05660472_02036"/>
<dbReference type="EMBL" id="FNFP01000004">
    <property type="protein sequence ID" value="SDK81319.1"/>
    <property type="molecule type" value="Genomic_DNA"/>
</dbReference>
<dbReference type="InterPro" id="IPR050792">
    <property type="entry name" value="ADP-ribosylglycohydrolase"/>
</dbReference>
<evidence type="ECO:0000256" key="1">
    <source>
        <dbReference type="ARBA" id="ARBA00010702"/>
    </source>
</evidence>
<evidence type="ECO:0000256" key="3">
    <source>
        <dbReference type="PIRSR" id="PIRSR605502-1"/>
    </source>
</evidence>
<feature type="binding site" evidence="3">
    <location>
        <position position="59"/>
    </location>
    <ligand>
        <name>Mg(2+)</name>
        <dbReference type="ChEBI" id="CHEBI:18420"/>
        <label>1</label>
    </ligand>
</feature>
<dbReference type="PANTHER" id="PTHR16222:SF24">
    <property type="entry name" value="ADP-RIBOSYLHYDROLASE ARH3"/>
    <property type="match status" value="1"/>
</dbReference>
<keyword evidence="2 4" id="KW-0378">Hydrolase</keyword>
<evidence type="ECO:0000256" key="2">
    <source>
        <dbReference type="ARBA" id="ARBA00022801"/>
    </source>
</evidence>
<organism evidence="4 5">
    <name type="scientific">Natronincola ferrireducens</name>
    <dbReference type="NCBI Taxonomy" id="393762"/>
    <lineage>
        <taxon>Bacteria</taxon>
        <taxon>Bacillati</taxon>
        <taxon>Bacillota</taxon>
        <taxon>Clostridia</taxon>
        <taxon>Peptostreptococcales</taxon>
        <taxon>Natronincolaceae</taxon>
        <taxon>Natronincola</taxon>
    </lineage>
</organism>
<feature type="binding site" evidence="3">
    <location>
        <position position="60"/>
    </location>
    <ligand>
        <name>Mg(2+)</name>
        <dbReference type="ChEBI" id="CHEBI:18420"/>
        <label>1</label>
    </ligand>
</feature>
<dbReference type="GO" id="GO:0016787">
    <property type="term" value="F:hydrolase activity"/>
    <property type="evidence" value="ECO:0007669"/>
    <property type="project" value="UniProtKB-KW"/>
</dbReference>
<keyword evidence="3" id="KW-0460">Magnesium</keyword>
<feature type="binding site" evidence="3">
    <location>
        <position position="61"/>
    </location>
    <ligand>
        <name>Mg(2+)</name>
        <dbReference type="ChEBI" id="CHEBI:18420"/>
        <label>1</label>
    </ligand>
</feature>
<evidence type="ECO:0000313" key="4">
    <source>
        <dbReference type="EMBL" id="SDK81319.1"/>
    </source>
</evidence>
<dbReference type="AlphaFoldDB" id="A0A1G9EYS5"/>
<dbReference type="PANTHER" id="PTHR16222">
    <property type="entry name" value="ADP-RIBOSYLGLYCOHYDROLASE"/>
    <property type="match status" value="1"/>
</dbReference>
<dbReference type="InterPro" id="IPR005502">
    <property type="entry name" value="Ribosyl_crysJ1"/>
</dbReference>
<keyword evidence="3" id="KW-0479">Metal-binding</keyword>
<keyword evidence="5" id="KW-1185">Reference proteome</keyword>